<dbReference type="InterPro" id="IPR004087">
    <property type="entry name" value="KH_dom"/>
</dbReference>
<accession>A0ABX8B7Q3</accession>
<feature type="compositionally biased region" description="Basic and acidic residues" evidence="8">
    <location>
        <begin position="715"/>
        <end position="728"/>
    </location>
</feature>
<reference evidence="10 11" key="1">
    <citation type="submission" date="2021-03" db="EMBL/GenBank/DDBJ databases">
        <title>Genomic and phenotypic characterization of Chloracidobacterium isolates provides evidence for multiple species.</title>
        <authorList>
            <person name="Saini M.K."/>
            <person name="Costas A.M.G."/>
            <person name="Tank M."/>
            <person name="Bryant D.A."/>
        </authorList>
    </citation>
    <scope>NUCLEOTIDE SEQUENCE [LARGE SCALE GENOMIC DNA]</scope>
    <source>
        <strain evidence="10 11">BV2-C</strain>
    </source>
</reference>
<dbReference type="PROSITE" id="PS50126">
    <property type="entry name" value="S1"/>
    <property type="match status" value="1"/>
</dbReference>
<dbReference type="CDD" id="cd11363">
    <property type="entry name" value="RNase_PH_PNPase_1"/>
    <property type="match status" value="1"/>
</dbReference>
<feature type="domain" description="S1 motif" evidence="9">
    <location>
        <begin position="620"/>
        <end position="688"/>
    </location>
</feature>
<dbReference type="Proteomes" id="UP000676506">
    <property type="component" value="Chromosome 1"/>
</dbReference>
<evidence type="ECO:0000256" key="4">
    <source>
        <dbReference type="ARBA" id="ARBA00022695"/>
    </source>
</evidence>
<dbReference type="Pfam" id="PF03725">
    <property type="entry name" value="RNase_PH_C"/>
    <property type="match status" value="1"/>
</dbReference>
<dbReference type="InterPro" id="IPR036345">
    <property type="entry name" value="ExoRNase_PH_dom2_sf"/>
</dbReference>
<keyword evidence="7" id="KW-0479">Metal-binding</keyword>
<dbReference type="InterPro" id="IPR003029">
    <property type="entry name" value="S1_domain"/>
</dbReference>
<dbReference type="CDD" id="cd11364">
    <property type="entry name" value="RNase_PH_PNPase_2"/>
    <property type="match status" value="1"/>
</dbReference>
<comment type="catalytic activity">
    <reaction evidence="7">
        <text>RNA(n+1) + phosphate = RNA(n) + a ribonucleoside 5'-diphosphate</text>
        <dbReference type="Rhea" id="RHEA:22096"/>
        <dbReference type="Rhea" id="RHEA-COMP:14527"/>
        <dbReference type="Rhea" id="RHEA-COMP:17342"/>
        <dbReference type="ChEBI" id="CHEBI:43474"/>
        <dbReference type="ChEBI" id="CHEBI:57930"/>
        <dbReference type="ChEBI" id="CHEBI:140395"/>
        <dbReference type="EC" id="2.7.7.8"/>
    </reaction>
</comment>
<evidence type="ECO:0000256" key="5">
    <source>
        <dbReference type="ARBA" id="ARBA00022842"/>
    </source>
</evidence>
<evidence type="ECO:0000256" key="8">
    <source>
        <dbReference type="SAM" id="MobiDB-lite"/>
    </source>
</evidence>
<dbReference type="InterPro" id="IPR012340">
    <property type="entry name" value="NA-bd_OB-fold"/>
</dbReference>
<keyword evidence="4 7" id="KW-0548">Nucleotidyltransferase</keyword>
<evidence type="ECO:0000313" key="10">
    <source>
        <dbReference type="EMBL" id="QUW02978.1"/>
    </source>
</evidence>
<dbReference type="Gene3D" id="3.30.230.70">
    <property type="entry name" value="GHMP Kinase, N-terminal domain"/>
    <property type="match status" value="2"/>
</dbReference>
<protein>
    <recommendedName>
        <fullName evidence="7">Polyribonucleotide nucleotidyltransferase</fullName>
        <ecNumber evidence="7">2.7.7.8</ecNumber>
    </recommendedName>
    <alternativeName>
        <fullName evidence="7">Polynucleotide phosphorylase</fullName>
        <shortName evidence="7">PNPase</shortName>
    </alternativeName>
</protein>
<keyword evidence="6 7" id="KW-0694">RNA-binding</keyword>
<dbReference type="InterPro" id="IPR036612">
    <property type="entry name" value="KH_dom_type_1_sf"/>
</dbReference>
<dbReference type="InterPro" id="IPR027408">
    <property type="entry name" value="PNPase/RNase_PH_dom_sf"/>
</dbReference>
<dbReference type="PANTHER" id="PTHR11252:SF0">
    <property type="entry name" value="POLYRIBONUCLEOTIDE NUCLEOTIDYLTRANSFERASE 1, MITOCHONDRIAL"/>
    <property type="match status" value="1"/>
</dbReference>
<dbReference type="PROSITE" id="PS50084">
    <property type="entry name" value="KH_TYPE_1"/>
    <property type="match status" value="1"/>
</dbReference>
<dbReference type="NCBIfam" id="TIGR03591">
    <property type="entry name" value="polynuc_phos"/>
    <property type="match status" value="1"/>
</dbReference>
<name>A0ABX8B7Q3_9BACT</name>
<dbReference type="HAMAP" id="MF_01595">
    <property type="entry name" value="PNPase"/>
    <property type="match status" value="1"/>
</dbReference>
<evidence type="ECO:0000256" key="7">
    <source>
        <dbReference type="HAMAP-Rule" id="MF_01595"/>
    </source>
</evidence>
<gene>
    <name evidence="7 10" type="primary">pnp</name>
    <name evidence="10" type="ORF">J8C06_00580</name>
</gene>
<dbReference type="SUPFAM" id="SSF55666">
    <property type="entry name" value="Ribonuclease PH domain 2-like"/>
    <property type="match status" value="2"/>
</dbReference>
<dbReference type="InterPro" id="IPR015847">
    <property type="entry name" value="ExoRNase_PH_dom2"/>
</dbReference>
<dbReference type="Pfam" id="PF03726">
    <property type="entry name" value="PNPase"/>
    <property type="match status" value="1"/>
</dbReference>
<feature type="binding site" evidence="7">
    <location>
        <position position="484"/>
    </location>
    <ligand>
        <name>Mg(2+)</name>
        <dbReference type="ChEBI" id="CHEBI:18420"/>
    </ligand>
</feature>
<dbReference type="PANTHER" id="PTHR11252">
    <property type="entry name" value="POLYRIBONUCLEOTIDE NUCLEOTIDYLTRANSFERASE"/>
    <property type="match status" value="1"/>
</dbReference>
<dbReference type="InterPro" id="IPR015848">
    <property type="entry name" value="PNPase_PH_RNA-bd_bac/org-type"/>
</dbReference>
<dbReference type="InterPro" id="IPR020568">
    <property type="entry name" value="Ribosomal_Su5_D2-typ_SF"/>
</dbReference>
<dbReference type="PIRSF" id="PIRSF005499">
    <property type="entry name" value="PNPase"/>
    <property type="match status" value="1"/>
</dbReference>
<keyword evidence="3 7" id="KW-0808">Transferase</keyword>
<sequence length="728" mass="79185">MYVKQSIKVGGRELSLETGKIAKQADGAVVMTCGETVVLVTAVAAKEASARGFFPLTVDYREYGYASGRIPGGYFKREGRPTEREILTCRLIDRPLRPLFTEGYDSETQVIALVMSADKQNDPDVLAITGASAALYISDIPFETPIAGVRVGMVDGKLVINPTYQEMRGSNLNLTVAGSEDAIVMVEAGAKEVSEETMVEALLFGHSEIKRLCALQHELRAKVGKPKRVVAPVVLDEAMLQSLTADYTDRLRAALDVRGRDKLASYAEVDALEKEVVERYPAEAPDQRAMARRVFEYLKEKIFRDDILLNRRRPDGRKFSEIRPIEIEVGVLPRAHGSALFTRGETQAIVTATLGTSQDVQYLDDLESGEVKRDFMLNYNFLPFSVGEVGRMGSPGRREVGHGALAHRALQAVLPTEDFPYVTRVVSDITESNGSSSMATVCGGALALMDAGVPIKAPVAGVAMGLVMSEKRYAVLTDIAGAEDHYGDMDFKVAGTRHGITALQMDIKVKGLNAQILADALQQAKQGRLYILDKMQAALAAPRPQINALAPRILTLQIPVAKIRDVIGSGGKVVRGIVEKTGCKIDIEDSGRVIIAAADQDAGQRARAMIEAIIEEAEPGKTYLGTVTRIADFGAFVEIFPGTEGLLHISEIANYRVRSVADELREGQQLMVKCLSTDPSGKIRLSRRALLDENASGNGEVDPSAERSSTPERSASPEREGDRRPRRR</sequence>
<evidence type="ECO:0000259" key="9">
    <source>
        <dbReference type="PROSITE" id="PS50126"/>
    </source>
</evidence>
<dbReference type="SUPFAM" id="SSF54211">
    <property type="entry name" value="Ribosomal protein S5 domain 2-like"/>
    <property type="match status" value="2"/>
</dbReference>
<dbReference type="Gene3D" id="3.30.1370.10">
    <property type="entry name" value="K Homology domain, type 1"/>
    <property type="match status" value="1"/>
</dbReference>
<keyword evidence="5 7" id="KW-0460">Magnesium</keyword>
<dbReference type="SMART" id="SM00316">
    <property type="entry name" value="S1"/>
    <property type="match status" value="1"/>
</dbReference>
<dbReference type="Pfam" id="PF00013">
    <property type="entry name" value="KH_1"/>
    <property type="match status" value="1"/>
</dbReference>
<organism evidence="10 11">
    <name type="scientific">Chloracidobacterium validum</name>
    <dbReference type="NCBI Taxonomy" id="2821543"/>
    <lineage>
        <taxon>Bacteria</taxon>
        <taxon>Pseudomonadati</taxon>
        <taxon>Acidobacteriota</taxon>
        <taxon>Terriglobia</taxon>
        <taxon>Terriglobales</taxon>
        <taxon>Acidobacteriaceae</taxon>
        <taxon>Chloracidobacterium</taxon>
    </lineage>
</organism>
<comment type="function">
    <text evidence="7">Involved in mRNA degradation. Catalyzes the phosphorolysis of single-stranded polyribonucleotides processively in the 3'- to 5'-direction.</text>
</comment>
<evidence type="ECO:0000313" key="11">
    <source>
        <dbReference type="Proteomes" id="UP000676506"/>
    </source>
</evidence>
<evidence type="ECO:0000256" key="3">
    <source>
        <dbReference type="ARBA" id="ARBA00022679"/>
    </source>
</evidence>
<dbReference type="SUPFAM" id="SSF50249">
    <property type="entry name" value="Nucleic acid-binding proteins"/>
    <property type="match status" value="1"/>
</dbReference>
<feature type="binding site" evidence="7">
    <location>
        <position position="490"/>
    </location>
    <ligand>
        <name>Mg(2+)</name>
        <dbReference type="ChEBI" id="CHEBI:18420"/>
    </ligand>
</feature>
<dbReference type="CDD" id="cd02393">
    <property type="entry name" value="KH-I_PNPase"/>
    <property type="match status" value="1"/>
</dbReference>
<evidence type="ECO:0000256" key="1">
    <source>
        <dbReference type="ARBA" id="ARBA00007404"/>
    </source>
</evidence>
<dbReference type="Pfam" id="PF01138">
    <property type="entry name" value="RNase_PH"/>
    <property type="match status" value="2"/>
</dbReference>
<comment type="cofactor">
    <cofactor evidence="7">
        <name>Mg(2+)</name>
        <dbReference type="ChEBI" id="CHEBI:18420"/>
    </cofactor>
</comment>
<dbReference type="SMART" id="SM00322">
    <property type="entry name" value="KH"/>
    <property type="match status" value="1"/>
</dbReference>
<comment type="similarity">
    <text evidence="1 7">Belongs to the polyribonucleotide nucleotidyltransferase family.</text>
</comment>
<dbReference type="Pfam" id="PF00575">
    <property type="entry name" value="S1"/>
    <property type="match status" value="1"/>
</dbReference>
<proteinExistence type="inferred from homology"/>
<dbReference type="NCBIfam" id="NF008805">
    <property type="entry name" value="PRK11824.1"/>
    <property type="match status" value="1"/>
</dbReference>
<dbReference type="InterPro" id="IPR012162">
    <property type="entry name" value="PNPase"/>
</dbReference>
<comment type="subcellular location">
    <subcellularLocation>
        <location evidence="7">Cytoplasm</location>
    </subcellularLocation>
</comment>
<dbReference type="InterPro" id="IPR004088">
    <property type="entry name" value="KH_dom_type_1"/>
</dbReference>
<dbReference type="CDD" id="cd04472">
    <property type="entry name" value="S1_PNPase"/>
    <property type="match status" value="1"/>
</dbReference>
<dbReference type="EMBL" id="CP072648">
    <property type="protein sequence ID" value="QUW02978.1"/>
    <property type="molecule type" value="Genomic_DNA"/>
</dbReference>
<evidence type="ECO:0000256" key="2">
    <source>
        <dbReference type="ARBA" id="ARBA00022490"/>
    </source>
</evidence>
<feature type="region of interest" description="Disordered" evidence="8">
    <location>
        <begin position="692"/>
        <end position="728"/>
    </location>
</feature>
<dbReference type="Gene3D" id="2.40.50.140">
    <property type="entry name" value="Nucleic acid-binding proteins"/>
    <property type="match status" value="1"/>
</dbReference>
<keyword evidence="11" id="KW-1185">Reference proteome</keyword>
<dbReference type="RefSeq" id="WP_211428869.1">
    <property type="nucleotide sequence ID" value="NZ_CP072648.1"/>
</dbReference>
<evidence type="ECO:0000256" key="6">
    <source>
        <dbReference type="ARBA" id="ARBA00022884"/>
    </source>
</evidence>
<dbReference type="GO" id="GO:0004654">
    <property type="term" value="F:polyribonucleotide nucleotidyltransferase activity"/>
    <property type="evidence" value="ECO:0007669"/>
    <property type="project" value="UniProtKB-EC"/>
</dbReference>
<dbReference type="SUPFAM" id="SSF54791">
    <property type="entry name" value="Eukaryotic type KH-domain (KH-domain type I)"/>
    <property type="match status" value="1"/>
</dbReference>
<dbReference type="EC" id="2.7.7.8" evidence="7"/>
<dbReference type="InterPro" id="IPR001247">
    <property type="entry name" value="ExoRNase_PH_dom1"/>
</dbReference>
<keyword evidence="2 7" id="KW-0963">Cytoplasm</keyword>